<dbReference type="EMBL" id="LAZR01015172">
    <property type="protein sequence ID" value="KKM14325.1"/>
    <property type="molecule type" value="Genomic_DNA"/>
</dbReference>
<evidence type="ECO:0008006" key="2">
    <source>
        <dbReference type="Google" id="ProtNLM"/>
    </source>
</evidence>
<accession>A0A0F9KGA9</accession>
<protein>
    <recommendedName>
        <fullName evidence="2">Adhesin domain-containing protein</fullName>
    </recommendedName>
</protein>
<reference evidence="1" key="1">
    <citation type="journal article" date="2015" name="Nature">
        <title>Complex archaea that bridge the gap between prokaryotes and eukaryotes.</title>
        <authorList>
            <person name="Spang A."/>
            <person name="Saw J.H."/>
            <person name="Jorgensen S.L."/>
            <person name="Zaremba-Niedzwiedzka K."/>
            <person name="Martijn J."/>
            <person name="Lind A.E."/>
            <person name="van Eijk R."/>
            <person name="Schleper C."/>
            <person name="Guy L."/>
            <person name="Ettema T.J."/>
        </authorList>
    </citation>
    <scope>NUCLEOTIDE SEQUENCE</scope>
</reference>
<dbReference type="AlphaFoldDB" id="A0A0F9KGA9"/>
<evidence type="ECO:0000313" key="1">
    <source>
        <dbReference type="EMBL" id="KKM14325.1"/>
    </source>
</evidence>
<comment type="caution">
    <text evidence="1">The sequence shown here is derived from an EMBL/GenBank/DDBJ whole genome shotgun (WGS) entry which is preliminary data.</text>
</comment>
<sequence>MAKKSILAVFLILFLGISLIVGIPIFTLSIQLSTYDVIDVSDDSYMYTTSNSSEIQELNINSDVGDIRLHYVDARVKHAVVIEVNFMMVGSNLAGKTPSEYFSIDWQNSSSPLNFTLELKSESLLDYSSLLVKDFSIIVSIREDLIFDMNIKVKEGDVEIVIPWGVSINDLLVNVTKGDIFYDFEFCTIQGNIIGFVDEGNIDFRTYDAKYTQNSNWNFTLDTGDLTINISQNRDLGVNLTGTAKINKGNVLFLYEDNSPNIGMRFEIPFGSDTDYHPNFPQCLHEYIFWGMCSNVVGFHYNDPDLSSNLSSVKLTSLDFLENRVKYYYDLRFEIFQGSFNMGALTSIN</sequence>
<name>A0A0F9KGA9_9ZZZZ</name>
<gene>
    <name evidence="1" type="ORF">LCGC14_1707270</name>
</gene>
<proteinExistence type="predicted"/>
<organism evidence="1">
    <name type="scientific">marine sediment metagenome</name>
    <dbReference type="NCBI Taxonomy" id="412755"/>
    <lineage>
        <taxon>unclassified sequences</taxon>
        <taxon>metagenomes</taxon>
        <taxon>ecological metagenomes</taxon>
    </lineage>
</organism>